<protein>
    <recommendedName>
        <fullName evidence="3">SseB protein N-terminal domain-containing protein</fullName>
    </recommendedName>
</protein>
<dbReference type="EMBL" id="JBHMAU010000127">
    <property type="protein sequence ID" value="MFB9777655.1"/>
    <property type="molecule type" value="Genomic_DNA"/>
</dbReference>
<dbReference type="RefSeq" id="WP_376841635.1">
    <property type="nucleotide sequence ID" value="NZ_JBHMAU010000127.1"/>
</dbReference>
<evidence type="ECO:0008006" key="3">
    <source>
        <dbReference type="Google" id="ProtNLM"/>
    </source>
</evidence>
<keyword evidence="2" id="KW-1185">Reference proteome</keyword>
<evidence type="ECO:0000313" key="2">
    <source>
        <dbReference type="Proteomes" id="UP001589707"/>
    </source>
</evidence>
<comment type="caution">
    <text evidence="1">The sequence shown here is derived from an EMBL/GenBank/DDBJ whole genome shotgun (WGS) entry which is preliminary data.</text>
</comment>
<name>A0ABV5X5B3_9MICO</name>
<accession>A0ABV5X5B3</accession>
<dbReference type="Proteomes" id="UP001589707">
    <property type="component" value="Unassembled WGS sequence"/>
</dbReference>
<sequence>MTAEKSAADAVRQQILTHVRRALEKMPDERVAAVTDPVALGQLMAEVIPPAAGEMSRLIGPVYAVSALTELWGTTPNEVSASAADGRLLVLLAEGEPLFPVFQFDGAQIRSDVMSLVRTLRPHVDAATISQWFNTPVPDDPAERTPLAMRSDGDDAAAARCAAAAAGRWAA</sequence>
<gene>
    <name evidence="1" type="ORF">ACFFN1_14860</name>
</gene>
<reference evidence="1 2" key="1">
    <citation type="submission" date="2024-09" db="EMBL/GenBank/DDBJ databases">
        <authorList>
            <person name="Sun Q."/>
            <person name="Mori K."/>
        </authorList>
    </citation>
    <scope>NUCLEOTIDE SEQUENCE [LARGE SCALE GENOMIC DNA]</scope>
    <source>
        <strain evidence="1 2">JCM 11683</strain>
    </source>
</reference>
<proteinExistence type="predicted"/>
<organism evidence="1 2">
    <name type="scientific">Brevibacterium otitidis</name>
    <dbReference type="NCBI Taxonomy" id="53364"/>
    <lineage>
        <taxon>Bacteria</taxon>
        <taxon>Bacillati</taxon>
        <taxon>Actinomycetota</taxon>
        <taxon>Actinomycetes</taxon>
        <taxon>Micrococcales</taxon>
        <taxon>Brevibacteriaceae</taxon>
        <taxon>Brevibacterium</taxon>
    </lineage>
</organism>
<evidence type="ECO:0000313" key="1">
    <source>
        <dbReference type="EMBL" id="MFB9777655.1"/>
    </source>
</evidence>